<dbReference type="Proteomes" id="UP001292094">
    <property type="component" value="Unassembled WGS sequence"/>
</dbReference>
<evidence type="ECO:0000313" key="3">
    <source>
        <dbReference type="Proteomes" id="UP001292094"/>
    </source>
</evidence>
<feature type="signal peptide" evidence="1">
    <location>
        <begin position="1"/>
        <end position="25"/>
    </location>
</feature>
<evidence type="ECO:0000256" key="1">
    <source>
        <dbReference type="SAM" id="SignalP"/>
    </source>
</evidence>
<comment type="caution">
    <text evidence="2">The sequence shown here is derived from an EMBL/GenBank/DDBJ whole genome shotgun (WGS) entry which is preliminary data.</text>
</comment>
<dbReference type="AlphaFoldDB" id="A0AAE1TRW6"/>
<proteinExistence type="predicted"/>
<name>A0AAE1TRW6_9EUCA</name>
<sequence>MWVRTCVMVVVVVVVVVTARGGGRGKEGGGGGHTLDDIFKGQHQLGSTAEWIQPMPTSEHWKLMGDGNNGVGVGVSGGGKETAGGEAVMMVKERLTSTDDDNSRRRGTMAMVMRVGHDGDDGSGGGGERVVREMVERDLTSCFLVVVVLVEVAQTGSPSNTFLTHILREVGGVSQGVMVVEVEVEGGEVESWFSSPTNSPLLNHLREGGDPRFTCRAYILLMSHSEDHAARFLEETQVRAWPETRVVGVGPPSLVHPFLAHPALTNTAHALYLTTHTQDEPQTKDEFVDCRGHRFVVVSMDWFPFLSFQRHHQQDTDTVTPLDSLDYRMLQSVASTMNFTLSWS</sequence>
<evidence type="ECO:0000313" key="2">
    <source>
        <dbReference type="EMBL" id="KAK4295487.1"/>
    </source>
</evidence>
<keyword evidence="3" id="KW-1185">Reference proteome</keyword>
<keyword evidence="1" id="KW-0732">Signal</keyword>
<feature type="chain" id="PRO_5042278131" evidence="1">
    <location>
        <begin position="26"/>
        <end position="344"/>
    </location>
</feature>
<protein>
    <submittedName>
        <fullName evidence="2">Uncharacterized protein</fullName>
    </submittedName>
</protein>
<accession>A0AAE1TRW6</accession>
<dbReference type="EMBL" id="JAWZYT010004069">
    <property type="protein sequence ID" value="KAK4295487.1"/>
    <property type="molecule type" value="Genomic_DNA"/>
</dbReference>
<reference evidence="2" key="1">
    <citation type="submission" date="2023-11" db="EMBL/GenBank/DDBJ databases">
        <title>Genome assemblies of two species of porcelain crab, Petrolisthes cinctipes and Petrolisthes manimaculis (Anomura: Porcellanidae).</title>
        <authorList>
            <person name="Angst P."/>
        </authorList>
    </citation>
    <scope>NUCLEOTIDE SEQUENCE</scope>
    <source>
        <strain evidence="2">PB745_02</strain>
        <tissue evidence="2">Gill</tissue>
    </source>
</reference>
<organism evidence="2 3">
    <name type="scientific">Petrolisthes manimaculis</name>
    <dbReference type="NCBI Taxonomy" id="1843537"/>
    <lineage>
        <taxon>Eukaryota</taxon>
        <taxon>Metazoa</taxon>
        <taxon>Ecdysozoa</taxon>
        <taxon>Arthropoda</taxon>
        <taxon>Crustacea</taxon>
        <taxon>Multicrustacea</taxon>
        <taxon>Malacostraca</taxon>
        <taxon>Eumalacostraca</taxon>
        <taxon>Eucarida</taxon>
        <taxon>Decapoda</taxon>
        <taxon>Pleocyemata</taxon>
        <taxon>Anomura</taxon>
        <taxon>Galatheoidea</taxon>
        <taxon>Porcellanidae</taxon>
        <taxon>Petrolisthes</taxon>
    </lineage>
</organism>
<gene>
    <name evidence="2" type="ORF">Pmani_031956</name>
</gene>